<reference evidence="2" key="3">
    <citation type="submission" date="2022-06" db="UniProtKB">
        <authorList>
            <consortium name="EnsemblPlants"/>
        </authorList>
    </citation>
    <scope>IDENTIFICATION</scope>
</reference>
<keyword evidence="3" id="KW-1185">Reference proteome</keyword>
<evidence type="ECO:0000256" key="1">
    <source>
        <dbReference type="SAM" id="MobiDB-lite"/>
    </source>
</evidence>
<dbReference type="AlphaFoldDB" id="A0A8R7U9I1"/>
<dbReference type="Proteomes" id="UP000015106">
    <property type="component" value="Chromosome 4"/>
</dbReference>
<sequence length="59" mass="6937">MLPRQRRTRRISSWSGRRNSRKWSKNPQSLRARRKTLPPSASRSGNPWRPRDGGGHRDS</sequence>
<evidence type="ECO:0000313" key="2">
    <source>
        <dbReference type="EnsemblPlants" id="TuG1812G0400002398.01.T01"/>
    </source>
</evidence>
<reference evidence="3" key="1">
    <citation type="journal article" date="2013" name="Nature">
        <title>Draft genome of the wheat A-genome progenitor Triticum urartu.</title>
        <authorList>
            <person name="Ling H.Q."/>
            <person name="Zhao S."/>
            <person name="Liu D."/>
            <person name="Wang J."/>
            <person name="Sun H."/>
            <person name="Zhang C."/>
            <person name="Fan H."/>
            <person name="Li D."/>
            <person name="Dong L."/>
            <person name="Tao Y."/>
            <person name="Gao C."/>
            <person name="Wu H."/>
            <person name="Li Y."/>
            <person name="Cui Y."/>
            <person name="Guo X."/>
            <person name="Zheng S."/>
            <person name="Wang B."/>
            <person name="Yu K."/>
            <person name="Liang Q."/>
            <person name="Yang W."/>
            <person name="Lou X."/>
            <person name="Chen J."/>
            <person name="Feng M."/>
            <person name="Jian J."/>
            <person name="Zhang X."/>
            <person name="Luo G."/>
            <person name="Jiang Y."/>
            <person name="Liu J."/>
            <person name="Wang Z."/>
            <person name="Sha Y."/>
            <person name="Zhang B."/>
            <person name="Wu H."/>
            <person name="Tang D."/>
            <person name="Shen Q."/>
            <person name="Xue P."/>
            <person name="Zou S."/>
            <person name="Wang X."/>
            <person name="Liu X."/>
            <person name="Wang F."/>
            <person name="Yang Y."/>
            <person name="An X."/>
            <person name="Dong Z."/>
            <person name="Zhang K."/>
            <person name="Zhang X."/>
            <person name="Luo M.C."/>
            <person name="Dvorak J."/>
            <person name="Tong Y."/>
            <person name="Wang J."/>
            <person name="Yang H."/>
            <person name="Li Z."/>
            <person name="Wang D."/>
            <person name="Zhang A."/>
            <person name="Wang J."/>
        </authorList>
    </citation>
    <scope>NUCLEOTIDE SEQUENCE</scope>
    <source>
        <strain evidence="3">cv. G1812</strain>
    </source>
</reference>
<feature type="compositionally biased region" description="Basic residues" evidence="1">
    <location>
        <begin position="1"/>
        <end position="10"/>
    </location>
</feature>
<reference evidence="2" key="2">
    <citation type="submission" date="2018-03" db="EMBL/GenBank/DDBJ databases">
        <title>The Triticum urartu genome reveals the dynamic nature of wheat genome evolution.</title>
        <authorList>
            <person name="Ling H."/>
            <person name="Ma B."/>
            <person name="Shi X."/>
            <person name="Liu H."/>
            <person name="Dong L."/>
            <person name="Sun H."/>
            <person name="Cao Y."/>
            <person name="Gao Q."/>
            <person name="Zheng S."/>
            <person name="Li Y."/>
            <person name="Yu Y."/>
            <person name="Du H."/>
            <person name="Qi M."/>
            <person name="Li Y."/>
            <person name="Yu H."/>
            <person name="Cui Y."/>
            <person name="Wang N."/>
            <person name="Chen C."/>
            <person name="Wu H."/>
            <person name="Zhao Y."/>
            <person name="Zhang J."/>
            <person name="Li Y."/>
            <person name="Zhou W."/>
            <person name="Zhang B."/>
            <person name="Hu W."/>
            <person name="Eijk M."/>
            <person name="Tang J."/>
            <person name="Witsenboer H."/>
            <person name="Zhao S."/>
            <person name="Li Z."/>
            <person name="Zhang A."/>
            <person name="Wang D."/>
            <person name="Liang C."/>
        </authorList>
    </citation>
    <scope>NUCLEOTIDE SEQUENCE [LARGE SCALE GENOMIC DNA]</scope>
    <source>
        <strain evidence="2">cv. G1812</strain>
    </source>
</reference>
<gene>
    <name evidence="2" type="primary">LOC125552083</name>
</gene>
<dbReference type="Gramene" id="TuG1812G0400002398.01.T01">
    <property type="protein sequence ID" value="TuG1812G0400002398.01.T01"/>
    <property type="gene ID" value="TuG1812G0400002398.01"/>
</dbReference>
<organism evidence="2 3">
    <name type="scientific">Triticum urartu</name>
    <name type="common">Red wild einkorn</name>
    <name type="synonym">Crithodium urartu</name>
    <dbReference type="NCBI Taxonomy" id="4572"/>
    <lineage>
        <taxon>Eukaryota</taxon>
        <taxon>Viridiplantae</taxon>
        <taxon>Streptophyta</taxon>
        <taxon>Embryophyta</taxon>
        <taxon>Tracheophyta</taxon>
        <taxon>Spermatophyta</taxon>
        <taxon>Magnoliopsida</taxon>
        <taxon>Liliopsida</taxon>
        <taxon>Poales</taxon>
        <taxon>Poaceae</taxon>
        <taxon>BOP clade</taxon>
        <taxon>Pooideae</taxon>
        <taxon>Triticodae</taxon>
        <taxon>Triticeae</taxon>
        <taxon>Triticinae</taxon>
        <taxon>Triticum</taxon>
    </lineage>
</organism>
<feature type="region of interest" description="Disordered" evidence="1">
    <location>
        <begin position="1"/>
        <end position="59"/>
    </location>
</feature>
<feature type="compositionally biased region" description="Basic and acidic residues" evidence="1">
    <location>
        <begin position="49"/>
        <end position="59"/>
    </location>
</feature>
<proteinExistence type="predicted"/>
<protein>
    <submittedName>
        <fullName evidence="2">Uncharacterized protein</fullName>
    </submittedName>
</protein>
<accession>A0A8R7U9I1</accession>
<name>A0A8R7U9I1_TRIUA</name>
<evidence type="ECO:0000313" key="3">
    <source>
        <dbReference type="Proteomes" id="UP000015106"/>
    </source>
</evidence>
<dbReference type="EnsemblPlants" id="TuG1812G0400002398.01.T01">
    <property type="protein sequence ID" value="TuG1812G0400002398.01.T01"/>
    <property type="gene ID" value="TuG1812G0400002398.01"/>
</dbReference>